<dbReference type="RefSeq" id="WP_379532084.1">
    <property type="nucleotide sequence ID" value="NZ_JBHSBI010000019.1"/>
</dbReference>
<evidence type="ECO:0000259" key="9">
    <source>
        <dbReference type="Pfam" id="PF01266"/>
    </source>
</evidence>
<evidence type="ECO:0000313" key="11">
    <source>
        <dbReference type="Proteomes" id="UP001595851"/>
    </source>
</evidence>
<evidence type="ECO:0000256" key="8">
    <source>
        <dbReference type="ARBA" id="ARBA00049547"/>
    </source>
</evidence>
<dbReference type="Gene3D" id="3.30.9.10">
    <property type="entry name" value="D-Amino Acid Oxidase, subunit A, domain 2"/>
    <property type="match status" value="1"/>
</dbReference>
<dbReference type="Gene3D" id="3.40.50.720">
    <property type="entry name" value="NAD(P)-binding Rossmann-like Domain"/>
    <property type="match status" value="2"/>
</dbReference>
<keyword evidence="4" id="KW-0274">FAD</keyword>
<dbReference type="EMBL" id="JBHSBI010000019">
    <property type="protein sequence ID" value="MFC4012164.1"/>
    <property type="molecule type" value="Genomic_DNA"/>
</dbReference>
<accession>A0ABV8GJ31</accession>
<organism evidence="10 11">
    <name type="scientific">Nonomuraea purpurea</name>
    <dbReference type="NCBI Taxonomy" id="1849276"/>
    <lineage>
        <taxon>Bacteria</taxon>
        <taxon>Bacillati</taxon>
        <taxon>Actinomycetota</taxon>
        <taxon>Actinomycetes</taxon>
        <taxon>Streptosporangiales</taxon>
        <taxon>Streptosporangiaceae</taxon>
        <taxon>Nonomuraea</taxon>
    </lineage>
</organism>
<dbReference type="InterPro" id="IPR023209">
    <property type="entry name" value="DAO"/>
</dbReference>
<comment type="similarity">
    <text evidence="2">Belongs to the DAMOX/DASOX family.</text>
</comment>
<dbReference type="EC" id="1.4.3.3" evidence="6"/>
<evidence type="ECO:0000256" key="2">
    <source>
        <dbReference type="ARBA" id="ARBA00006730"/>
    </source>
</evidence>
<feature type="domain" description="FAD dependent oxidoreductase" evidence="9">
    <location>
        <begin position="83"/>
        <end position="333"/>
    </location>
</feature>
<evidence type="ECO:0000256" key="5">
    <source>
        <dbReference type="ARBA" id="ARBA00023002"/>
    </source>
</evidence>
<dbReference type="Pfam" id="PF01266">
    <property type="entry name" value="DAO"/>
    <property type="match status" value="1"/>
</dbReference>
<reference evidence="11" key="1">
    <citation type="journal article" date="2019" name="Int. J. Syst. Evol. Microbiol.">
        <title>The Global Catalogue of Microorganisms (GCM) 10K type strain sequencing project: providing services to taxonomists for standard genome sequencing and annotation.</title>
        <authorList>
            <consortium name="The Broad Institute Genomics Platform"/>
            <consortium name="The Broad Institute Genome Sequencing Center for Infectious Disease"/>
            <person name="Wu L."/>
            <person name="Ma J."/>
        </authorList>
    </citation>
    <scope>NUCLEOTIDE SEQUENCE [LARGE SCALE GENOMIC DNA]</scope>
    <source>
        <strain evidence="11">TBRC 1276</strain>
    </source>
</reference>
<sequence>MSTITTLPTPDFTFDADAPGACVAGVRPYRMGAYRLDSEQESGKFVVHNYGHGGAGITLSWGCADKVKQIVQTFLATSPETEVAVLGAGVMGMTAATRLLELGLNVTIFSDRDPIDTTSFRAGGQWAVSIIETAGKEDELKGIIKTAYNTFKDGIGKGWGVFERPNFSIKETPGLELVLELVPGLLPPRQDVNPMPFQGHNMPGFEYQTLLVEPPTFIRRLKADLDTKQVPFVNRRFTSKADVLGSLTQKIIINCTGLGAMDLWNDSDVIPVKGQLAMLNPQLNLQYLYGRNGQIFPRTDHVVIGGTVEKNVNNETPSKAKCKQLVHDIAAAFGVVVPAAPVKLPKWHIDHPGNERLVDPRLSIR</sequence>
<dbReference type="PROSITE" id="PS00677">
    <property type="entry name" value="DAO"/>
    <property type="match status" value="1"/>
</dbReference>
<comment type="caution">
    <text evidence="10">The sequence shown here is derived from an EMBL/GenBank/DDBJ whole genome shotgun (WGS) entry which is preliminary data.</text>
</comment>
<dbReference type="SUPFAM" id="SSF51971">
    <property type="entry name" value="Nucleotide-binding domain"/>
    <property type="match status" value="1"/>
</dbReference>
<dbReference type="GO" id="GO:0016491">
    <property type="term" value="F:oxidoreductase activity"/>
    <property type="evidence" value="ECO:0007669"/>
    <property type="project" value="UniProtKB-KW"/>
</dbReference>
<protein>
    <recommendedName>
        <fullName evidence="7">D-amino-acid oxidase</fullName>
        <ecNumber evidence="6">1.4.3.3</ecNumber>
    </recommendedName>
</protein>
<gene>
    <name evidence="10" type="ORF">ACFOY2_33355</name>
</gene>
<evidence type="ECO:0000256" key="3">
    <source>
        <dbReference type="ARBA" id="ARBA00022630"/>
    </source>
</evidence>
<dbReference type="InterPro" id="IPR006076">
    <property type="entry name" value="FAD-dep_OxRdtase"/>
</dbReference>
<evidence type="ECO:0000256" key="1">
    <source>
        <dbReference type="ARBA" id="ARBA00001974"/>
    </source>
</evidence>
<keyword evidence="3" id="KW-0285">Flavoprotein</keyword>
<dbReference type="Proteomes" id="UP001595851">
    <property type="component" value="Unassembled WGS sequence"/>
</dbReference>
<dbReference type="SUPFAM" id="SSF54373">
    <property type="entry name" value="FAD-linked reductases, C-terminal domain"/>
    <property type="match status" value="1"/>
</dbReference>
<dbReference type="PANTHER" id="PTHR11530">
    <property type="entry name" value="D-AMINO ACID OXIDASE"/>
    <property type="match status" value="1"/>
</dbReference>
<evidence type="ECO:0000313" key="10">
    <source>
        <dbReference type="EMBL" id="MFC4012164.1"/>
    </source>
</evidence>
<comment type="catalytic activity">
    <reaction evidence="8">
        <text>a D-alpha-amino acid + O2 + H2O = a 2-oxocarboxylate + H2O2 + NH4(+)</text>
        <dbReference type="Rhea" id="RHEA:21816"/>
        <dbReference type="ChEBI" id="CHEBI:15377"/>
        <dbReference type="ChEBI" id="CHEBI:15379"/>
        <dbReference type="ChEBI" id="CHEBI:16240"/>
        <dbReference type="ChEBI" id="CHEBI:28938"/>
        <dbReference type="ChEBI" id="CHEBI:35179"/>
        <dbReference type="ChEBI" id="CHEBI:59871"/>
        <dbReference type="EC" id="1.4.3.3"/>
    </reaction>
    <physiologicalReaction direction="left-to-right" evidence="8">
        <dbReference type="Rhea" id="RHEA:21817"/>
    </physiologicalReaction>
</comment>
<keyword evidence="5 10" id="KW-0560">Oxidoreductase</keyword>
<comment type="cofactor">
    <cofactor evidence="1">
        <name>FAD</name>
        <dbReference type="ChEBI" id="CHEBI:57692"/>
    </cofactor>
</comment>
<evidence type="ECO:0000256" key="7">
    <source>
        <dbReference type="ARBA" id="ARBA00039751"/>
    </source>
</evidence>
<evidence type="ECO:0000256" key="6">
    <source>
        <dbReference type="ARBA" id="ARBA00039101"/>
    </source>
</evidence>
<dbReference type="InterPro" id="IPR006181">
    <property type="entry name" value="D-amino_acid_oxidase_CS"/>
</dbReference>
<dbReference type="PANTHER" id="PTHR11530:SF11">
    <property type="entry name" value="D-ASPARTATE OXIDASE"/>
    <property type="match status" value="1"/>
</dbReference>
<keyword evidence="11" id="KW-1185">Reference proteome</keyword>
<proteinExistence type="inferred from homology"/>
<name>A0ABV8GJ31_9ACTN</name>
<evidence type="ECO:0000256" key="4">
    <source>
        <dbReference type="ARBA" id="ARBA00022827"/>
    </source>
</evidence>